<evidence type="ECO:0000313" key="1">
    <source>
        <dbReference type="EMBL" id="KAH0466052.1"/>
    </source>
</evidence>
<dbReference type="AlphaFoldDB" id="A0AAV7HDV5"/>
<evidence type="ECO:0000313" key="2">
    <source>
        <dbReference type="Proteomes" id="UP000775213"/>
    </source>
</evidence>
<name>A0AAV7HDV5_DENCH</name>
<sequence>MGHFRISSLPSWHDFPLGIHELLKKPFTIDLIRNKYLSKVCKVGLKDVFNVVGVDSVNIVAEGGENPEGFIAAREVSLEI</sequence>
<protein>
    <submittedName>
        <fullName evidence="1">Uncharacterized protein</fullName>
    </submittedName>
</protein>
<dbReference type="EMBL" id="JAGFBR010000006">
    <property type="protein sequence ID" value="KAH0466052.1"/>
    <property type="molecule type" value="Genomic_DNA"/>
</dbReference>
<reference evidence="1 2" key="1">
    <citation type="journal article" date="2021" name="Hortic Res">
        <title>Chromosome-scale assembly of the Dendrobium chrysotoxum genome enhances the understanding of orchid evolution.</title>
        <authorList>
            <person name="Zhang Y."/>
            <person name="Zhang G.Q."/>
            <person name="Zhang D."/>
            <person name="Liu X.D."/>
            <person name="Xu X.Y."/>
            <person name="Sun W.H."/>
            <person name="Yu X."/>
            <person name="Zhu X."/>
            <person name="Wang Z.W."/>
            <person name="Zhao X."/>
            <person name="Zhong W.Y."/>
            <person name="Chen H."/>
            <person name="Yin W.L."/>
            <person name="Huang T."/>
            <person name="Niu S.C."/>
            <person name="Liu Z.J."/>
        </authorList>
    </citation>
    <scope>NUCLEOTIDE SEQUENCE [LARGE SCALE GENOMIC DNA]</scope>
    <source>
        <strain evidence="1">Lindl</strain>
    </source>
</reference>
<keyword evidence="2" id="KW-1185">Reference proteome</keyword>
<proteinExistence type="predicted"/>
<dbReference type="Proteomes" id="UP000775213">
    <property type="component" value="Unassembled WGS sequence"/>
</dbReference>
<comment type="caution">
    <text evidence="1">The sequence shown here is derived from an EMBL/GenBank/DDBJ whole genome shotgun (WGS) entry which is preliminary data.</text>
</comment>
<gene>
    <name evidence="1" type="ORF">IEQ34_006155</name>
</gene>
<accession>A0AAV7HDV5</accession>
<organism evidence="1 2">
    <name type="scientific">Dendrobium chrysotoxum</name>
    <name type="common">Orchid</name>
    <dbReference type="NCBI Taxonomy" id="161865"/>
    <lineage>
        <taxon>Eukaryota</taxon>
        <taxon>Viridiplantae</taxon>
        <taxon>Streptophyta</taxon>
        <taxon>Embryophyta</taxon>
        <taxon>Tracheophyta</taxon>
        <taxon>Spermatophyta</taxon>
        <taxon>Magnoliopsida</taxon>
        <taxon>Liliopsida</taxon>
        <taxon>Asparagales</taxon>
        <taxon>Orchidaceae</taxon>
        <taxon>Epidendroideae</taxon>
        <taxon>Malaxideae</taxon>
        <taxon>Dendrobiinae</taxon>
        <taxon>Dendrobium</taxon>
    </lineage>
</organism>